<accession>D1C690</accession>
<gene>
    <name evidence="3" type="ordered locus">Sthe_0189</name>
</gene>
<name>D1C690_SPHTD</name>
<dbReference type="GO" id="GO:0005737">
    <property type="term" value="C:cytoplasm"/>
    <property type="evidence" value="ECO:0007669"/>
    <property type="project" value="TreeGrafter"/>
</dbReference>
<dbReference type="PRINTS" id="PR00420">
    <property type="entry name" value="RNGMNOXGNASE"/>
</dbReference>
<dbReference type="Pfam" id="PF01266">
    <property type="entry name" value="DAO"/>
    <property type="match status" value="1"/>
</dbReference>
<evidence type="ECO:0000313" key="3">
    <source>
        <dbReference type="EMBL" id="ACZ37628.1"/>
    </source>
</evidence>
<dbReference type="InterPro" id="IPR006076">
    <property type="entry name" value="FAD-dep_OxRdtase"/>
</dbReference>
<dbReference type="InParanoid" id="D1C690"/>
<protein>
    <submittedName>
        <fullName evidence="3">FAD dependent oxidoreductase</fullName>
    </submittedName>
</protein>
<evidence type="ECO:0000259" key="2">
    <source>
        <dbReference type="Pfam" id="PF01266"/>
    </source>
</evidence>
<evidence type="ECO:0000313" key="4">
    <source>
        <dbReference type="Proteomes" id="UP000002027"/>
    </source>
</evidence>
<evidence type="ECO:0000256" key="1">
    <source>
        <dbReference type="ARBA" id="ARBA00023002"/>
    </source>
</evidence>
<dbReference type="Gene3D" id="3.30.9.10">
    <property type="entry name" value="D-Amino Acid Oxidase, subunit A, domain 2"/>
    <property type="match status" value="1"/>
</dbReference>
<dbReference type="AlphaFoldDB" id="D1C690"/>
<feature type="domain" description="FAD dependent oxidoreductase" evidence="2">
    <location>
        <begin position="4"/>
        <end position="392"/>
    </location>
</feature>
<dbReference type="KEGG" id="sti:Sthe_0189"/>
<reference evidence="3 4" key="2">
    <citation type="journal article" date="2010" name="Stand. Genomic Sci.">
        <title>Complete genome sequence of Desulfohalobium retbaense type strain (HR(100)).</title>
        <authorList>
            <person name="Spring S."/>
            <person name="Nolan M."/>
            <person name="Lapidus A."/>
            <person name="Glavina Del Rio T."/>
            <person name="Copeland A."/>
            <person name="Tice H."/>
            <person name="Cheng J.F."/>
            <person name="Lucas S."/>
            <person name="Land M."/>
            <person name="Chen F."/>
            <person name="Bruce D."/>
            <person name="Goodwin L."/>
            <person name="Pitluck S."/>
            <person name="Ivanova N."/>
            <person name="Mavromatis K."/>
            <person name="Mikhailova N."/>
            <person name="Pati A."/>
            <person name="Chen A."/>
            <person name="Palaniappan K."/>
            <person name="Hauser L."/>
            <person name="Chang Y.J."/>
            <person name="Jeffries C.D."/>
            <person name="Munk C."/>
            <person name="Kiss H."/>
            <person name="Chain P."/>
            <person name="Han C."/>
            <person name="Brettin T."/>
            <person name="Detter J.C."/>
            <person name="Schuler E."/>
            <person name="Goker M."/>
            <person name="Rohde M."/>
            <person name="Bristow J."/>
            <person name="Eisen J.A."/>
            <person name="Markowitz V."/>
            <person name="Hugenholtz P."/>
            <person name="Kyrpides N.C."/>
            <person name="Klenk H.P."/>
        </authorList>
    </citation>
    <scope>NUCLEOTIDE SEQUENCE [LARGE SCALE GENOMIC DNA]</scope>
    <source>
        <strain evidence="4">ATCC 49802 / DSM 20745 / S 6022</strain>
    </source>
</reference>
<dbReference type="STRING" id="479434.Sthe_0189"/>
<dbReference type="SMR" id="D1C690"/>
<dbReference type="InterPro" id="IPR036188">
    <property type="entry name" value="FAD/NAD-bd_sf"/>
</dbReference>
<keyword evidence="1" id="KW-0560">Oxidoreductase</keyword>
<dbReference type="HOGENOM" id="CLU_007884_9_0_0"/>
<dbReference type="Gene3D" id="3.50.50.60">
    <property type="entry name" value="FAD/NAD(P)-binding domain"/>
    <property type="match status" value="2"/>
</dbReference>
<dbReference type="SUPFAM" id="SSF51905">
    <property type="entry name" value="FAD/NAD(P)-binding domain"/>
    <property type="match status" value="1"/>
</dbReference>
<proteinExistence type="predicted"/>
<dbReference type="GO" id="GO:0016491">
    <property type="term" value="F:oxidoreductase activity"/>
    <property type="evidence" value="ECO:0007669"/>
    <property type="project" value="UniProtKB-KW"/>
</dbReference>
<dbReference type="Proteomes" id="UP000002027">
    <property type="component" value="Chromosome 1"/>
</dbReference>
<dbReference type="SUPFAM" id="SSF54373">
    <property type="entry name" value="FAD-linked reductases, C-terminal domain"/>
    <property type="match status" value="1"/>
</dbReference>
<dbReference type="eggNOG" id="COG0665">
    <property type="taxonomic scope" value="Bacteria"/>
</dbReference>
<dbReference type="PANTHER" id="PTHR13847:SF289">
    <property type="entry name" value="GLYCINE OXIDASE"/>
    <property type="match status" value="1"/>
</dbReference>
<organism evidence="3 4">
    <name type="scientific">Sphaerobacter thermophilus (strain ATCC 49802 / DSM 20745 / KCCM 41009 / NCIMB 13125 / S 6022)</name>
    <dbReference type="NCBI Taxonomy" id="479434"/>
    <lineage>
        <taxon>Bacteria</taxon>
        <taxon>Pseudomonadati</taxon>
        <taxon>Thermomicrobiota</taxon>
        <taxon>Thermomicrobia</taxon>
        <taxon>Sphaerobacterales</taxon>
        <taxon>Sphaerobacterineae</taxon>
        <taxon>Sphaerobacteraceae</taxon>
        <taxon>Sphaerobacter</taxon>
    </lineage>
</organism>
<sequence>MSKAVIVGGGVIGLLSAYELARRGVSVTLLDQGDFGAACSTGNAGWITPSLSGPVPAPGLVGTSLRWMLSRDSPLYIRPSAVPRLAPWLFEFWRHCNPRDYEAGLHATAELGRHTFELFDKLSEHMDFEMHKAGMLFVCLKQESVKHIVDDVEAMRDYGYDSPTILSPKELREFEPGISGPLEAAVWVKEDRHIRPESLMRGAVAWLQANGVELRPGVEVTGFRRRGRQITAVETRVGSFEADQVLIAAGAWTGRVAAKAGVRIPMTAGKGYNVTVQNSKVSLQHPLYLVDVRVAVSPYKGALRIAGTMELSGLNTILDTPRVDALRRGANRYISGWDQGTAQTSWVGMRPMMPDGLLALGSVPQYDNLFVASGHAMMGISLGPSTAVTIAEYMTTGKSPVDLTPFNPVRFDQSFTGRLAGRLS</sequence>
<keyword evidence="4" id="KW-1185">Reference proteome</keyword>
<dbReference type="EMBL" id="CP001823">
    <property type="protein sequence ID" value="ACZ37628.1"/>
    <property type="molecule type" value="Genomic_DNA"/>
</dbReference>
<dbReference type="RefSeq" id="WP_012870676.1">
    <property type="nucleotide sequence ID" value="NC_013523.1"/>
</dbReference>
<dbReference type="PANTHER" id="PTHR13847">
    <property type="entry name" value="SARCOSINE DEHYDROGENASE-RELATED"/>
    <property type="match status" value="1"/>
</dbReference>
<reference evidence="4" key="1">
    <citation type="submission" date="2009-11" db="EMBL/GenBank/DDBJ databases">
        <title>The complete chromosome 1 of Sphaerobacter thermophilus DSM 20745.</title>
        <authorList>
            <person name="Lucas S."/>
            <person name="Copeland A."/>
            <person name="Lapidus A."/>
            <person name="Glavina del Rio T."/>
            <person name="Dalin E."/>
            <person name="Tice H."/>
            <person name="Bruce D."/>
            <person name="Goodwin L."/>
            <person name="Pitluck S."/>
            <person name="Kyrpides N."/>
            <person name="Mavromatis K."/>
            <person name="Ivanova N."/>
            <person name="Mikhailova N."/>
            <person name="LaButti K.M."/>
            <person name="Clum A."/>
            <person name="Sun H.I."/>
            <person name="Brettin T."/>
            <person name="Detter J.C."/>
            <person name="Han C."/>
            <person name="Larimer F."/>
            <person name="Land M."/>
            <person name="Hauser L."/>
            <person name="Markowitz V."/>
            <person name="Cheng J.F."/>
            <person name="Hugenholtz P."/>
            <person name="Woyke T."/>
            <person name="Wu D."/>
            <person name="Steenblock K."/>
            <person name="Schneider S."/>
            <person name="Pukall R."/>
            <person name="Goeker M."/>
            <person name="Klenk H.P."/>
            <person name="Eisen J.A."/>
        </authorList>
    </citation>
    <scope>NUCLEOTIDE SEQUENCE [LARGE SCALE GENOMIC DNA]</scope>
    <source>
        <strain evidence="4">ATCC 49802 / DSM 20745 / S 6022</strain>
    </source>
</reference>